<evidence type="ECO:0000313" key="1">
    <source>
        <dbReference type="EMBL" id="OGG56854.1"/>
    </source>
</evidence>
<protein>
    <submittedName>
        <fullName evidence="1">Uncharacterized protein</fullName>
    </submittedName>
</protein>
<sequence length="370" mass="41634">MGYMQVYRVGANEADTPLNRISTLLNGEGIDCVDLGNERPRTGCVLVDFTSGEKLVTQVMGMLPQLPNIVVTSTRLLGERQLAIADEFVSPDLPDEEIVRRVERMHSLATRIVEVPNPAHTRVLLDGDLSKEDSPLHDVATLLSAEQIEWSPIESGEEQDPEGTGIIYTAWRRITYAEILMRDFPGYIHIHLASTQEHLSDAMAVDDLVYPARINRDEVLARHRRFLHMLERLRNPDAFRNDPEMTRAPNVLFVGERQLGHAMKQKFGEVINLTVQPSVAGMRTEAPKYDIILIHLGVKDEARERLALLQLLLKMEPRPQLALLFLSPASDQIRSFCEKQDVAVIESKQAGEVQERLLELRKKKVSAAGA</sequence>
<dbReference type="Proteomes" id="UP000178606">
    <property type="component" value="Unassembled WGS sequence"/>
</dbReference>
<reference evidence="1 2" key="1">
    <citation type="journal article" date="2016" name="Nat. Commun.">
        <title>Thousands of microbial genomes shed light on interconnected biogeochemical processes in an aquifer system.</title>
        <authorList>
            <person name="Anantharaman K."/>
            <person name="Brown C.T."/>
            <person name="Hug L.A."/>
            <person name="Sharon I."/>
            <person name="Castelle C.J."/>
            <person name="Probst A.J."/>
            <person name="Thomas B.C."/>
            <person name="Singh A."/>
            <person name="Wilkins M.J."/>
            <person name="Karaoz U."/>
            <person name="Brodie E.L."/>
            <person name="Williams K.H."/>
            <person name="Hubbard S.S."/>
            <person name="Banfield J.F."/>
        </authorList>
    </citation>
    <scope>NUCLEOTIDE SEQUENCE [LARGE SCALE GENOMIC DNA]</scope>
    <source>
        <strain evidence="2">RIFCSPLOWO2_12_FULL_64_10</strain>
    </source>
</reference>
<comment type="caution">
    <text evidence="1">The sequence shown here is derived from an EMBL/GenBank/DDBJ whole genome shotgun (WGS) entry which is preliminary data.</text>
</comment>
<organism evidence="1 2">
    <name type="scientific">Handelsmanbacteria sp. (strain RIFCSPLOWO2_12_FULL_64_10)</name>
    <dbReference type="NCBI Taxonomy" id="1817868"/>
    <lineage>
        <taxon>Bacteria</taxon>
        <taxon>Candidatus Handelsmaniibacteriota</taxon>
    </lineage>
</organism>
<accession>A0A1F6D5Z1</accession>
<evidence type="ECO:0000313" key="2">
    <source>
        <dbReference type="Proteomes" id="UP000178606"/>
    </source>
</evidence>
<proteinExistence type="predicted"/>
<gene>
    <name evidence="1" type="ORF">A3F84_10695</name>
</gene>
<dbReference type="EMBL" id="MFKF01000023">
    <property type="protein sequence ID" value="OGG56854.1"/>
    <property type="molecule type" value="Genomic_DNA"/>
</dbReference>
<name>A0A1F6D5Z1_HANXR</name>
<dbReference type="AlphaFoldDB" id="A0A1F6D5Z1"/>